<evidence type="ECO:0000313" key="3">
    <source>
        <dbReference type="Proteomes" id="UP000019229"/>
    </source>
</evidence>
<dbReference type="NCBIfam" id="NF045833">
    <property type="entry name" value="P80_membrane"/>
    <property type="match status" value="1"/>
</dbReference>
<dbReference type="PATRIC" id="fig|743966.3.peg.366"/>
<organism evidence="2 3">
    <name type="scientific">Mesomycoplasma bovoculi M165/69</name>
    <dbReference type="NCBI Taxonomy" id="743966"/>
    <lineage>
        <taxon>Bacteria</taxon>
        <taxon>Bacillati</taxon>
        <taxon>Mycoplasmatota</taxon>
        <taxon>Mycoplasmoidales</taxon>
        <taxon>Metamycoplasmataceae</taxon>
        <taxon>Mesomycoplasma</taxon>
    </lineage>
</organism>
<feature type="transmembrane region" description="Helical" evidence="1">
    <location>
        <begin position="36"/>
        <end position="60"/>
    </location>
</feature>
<dbReference type="EMBL" id="CP007154">
    <property type="protein sequence ID" value="AHH45370.1"/>
    <property type="molecule type" value="Genomic_DNA"/>
</dbReference>
<gene>
    <name evidence="2" type="ORF">MYB_01810</name>
</gene>
<accession>W5UU85</accession>
<dbReference type="RefSeq" id="WP_022935461.1">
    <property type="nucleotide sequence ID" value="NZ_CP007154.1"/>
</dbReference>
<evidence type="ECO:0008006" key="4">
    <source>
        <dbReference type="Google" id="ProtNLM"/>
    </source>
</evidence>
<keyword evidence="1" id="KW-0812">Transmembrane</keyword>
<reference evidence="2 3" key="1">
    <citation type="journal article" date="2014" name="Genome Announc.">
        <title>Complete Genome Sequence of Mycoplasma bovoculi Strain M165/69T (ATCC 29104).</title>
        <authorList>
            <person name="Calcutt M.J."/>
            <person name="Foecking M.F."/>
        </authorList>
    </citation>
    <scope>NUCLEOTIDE SEQUENCE [LARGE SCALE GENOMIC DNA]</scope>
    <source>
        <strain evidence="2">M165/69</strain>
    </source>
</reference>
<keyword evidence="1" id="KW-0472">Membrane</keyword>
<dbReference type="HOGENOM" id="CLU_387234_0_0_14"/>
<dbReference type="KEGG" id="mbc:MYB_01810"/>
<name>W5UU85_9BACT</name>
<evidence type="ECO:0000313" key="2">
    <source>
        <dbReference type="EMBL" id="AHH45370.1"/>
    </source>
</evidence>
<protein>
    <recommendedName>
        <fullName evidence="4">Membrane protein P80</fullName>
    </recommendedName>
</protein>
<evidence type="ECO:0000256" key="1">
    <source>
        <dbReference type="SAM" id="Phobius"/>
    </source>
</evidence>
<proteinExistence type="predicted"/>
<keyword evidence="3" id="KW-1185">Reference proteome</keyword>
<dbReference type="AlphaFoldDB" id="W5UU85"/>
<dbReference type="Proteomes" id="UP000019229">
    <property type="component" value="Chromosome"/>
</dbReference>
<keyword evidence="1" id="KW-1133">Transmembrane helix</keyword>
<sequence length="710" mass="80409">MKSLHFFKKVAKLNSKNQPNLNNDDESKKISKKKKIIFSTLGVGSLVAIIGVGIGVPISVASQQGQDAKLRKLSDVAVVLKSKNGSNDITVGQLLKIFESNPSKEKEDFQEAKKTLIKYLYDQEYEASKLFQKAWDSSNTDKTQNNSRKFELQSYDEIRDSQKKVLEDERARYQKTYGFNNWESEFNKHLNTDPRFGNATTFDQAVDNLTISKATDIAFARFKLNFDTSFTRDDIENRIVGADIVDKNNKVVFAKGQKLFKDILVFGENAIAPSIVSPNNGAVAKDQDKNQKVAAFLTKSFIKKYMNPKTIIDEIYSDANAPLKNNFYFYDISQLTLNAKPDSKDANASWTVDKKTLEFLLSYRPLSENQSDNASNVENNLELIQKFQGGLSDDVNQNLNDRILLSTLDYSNNKKNAKSLGRVGLESREELFNKNDASYFLSFLNSFQPKESSDILSKTLFDNLKKSIFKDHESLLPNPSSLAGKSLDEIKQINFELKQFIEGLSDNDLKEVGKAFRDTFGVSQTDGRVKTSYKINDNLKLVLNSNGLNAVAFKTITNYNDFYAIIKKQLQLKANNLIDSNIDSTLDLNSIFSTMTDNDFIQALVMQDPDYVKILTDNSASNIKKNPNFIQSVKQTAKNYLNSYLIKQVLKINQKIQDYILQVTNNNLNSDYKYDMAKEQWELSSTPGVELRDQILKDLETTFGIGTGRK</sequence>
<dbReference type="STRING" id="743966.MYB_01810"/>
<dbReference type="OrthoDB" id="393362at2"/>
<dbReference type="eggNOG" id="ENOG5030MDH">
    <property type="taxonomic scope" value="Bacteria"/>
</dbReference>